<feature type="domain" description="Calponin-homology (CH)" evidence="11">
    <location>
        <begin position="4"/>
        <end position="110"/>
    </location>
</feature>
<evidence type="ECO:0000256" key="5">
    <source>
        <dbReference type="ARBA" id="ARBA00022833"/>
    </source>
</evidence>
<comment type="subcellular location">
    <subcellularLocation>
        <location evidence="1">Endosome</location>
    </subcellularLocation>
</comment>
<evidence type="ECO:0000256" key="4">
    <source>
        <dbReference type="ARBA" id="ARBA00022753"/>
    </source>
</evidence>
<evidence type="ECO:0000256" key="9">
    <source>
        <dbReference type="SAM" id="Coils"/>
    </source>
</evidence>
<dbReference type="AlphaFoldDB" id="A0AAW0ZDV5"/>
<dbReference type="FunFam" id="1.10.418.10:FF:000023">
    <property type="entry name" value="EH domain-binding protein 1 isoform X1"/>
    <property type="match status" value="1"/>
</dbReference>
<feature type="coiled-coil region" evidence="9">
    <location>
        <begin position="771"/>
        <end position="798"/>
    </location>
</feature>
<organism evidence="14 15">
    <name type="scientific">Tetragonisca angustula</name>
    <dbReference type="NCBI Taxonomy" id="166442"/>
    <lineage>
        <taxon>Eukaryota</taxon>
        <taxon>Metazoa</taxon>
        <taxon>Ecdysozoa</taxon>
        <taxon>Arthropoda</taxon>
        <taxon>Hexapoda</taxon>
        <taxon>Insecta</taxon>
        <taxon>Pterygota</taxon>
        <taxon>Neoptera</taxon>
        <taxon>Endopterygota</taxon>
        <taxon>Hymenoptera</taxon>
        <taxon>Apocrita</taxon>
        <taxon>Aculeata</taxon>
        <taxon>Apoidea</taxon>
        <taxon>Anthophila</taxon>
        <taxon>Apidae</taxon>
        <taxon>Tetragonisca</taxon>
    </lineage>
</organism>
<dbReference type="PANTHER" id="PTHR23167:SF84">
    <property type="entry name" value="ALPHA ACTININ 3-RELATED"/>
    <property type="match status" value="1"/>
</dbReference>
<dbReference type="GO" id="GO:0046872">
    <property type="term" value="F:metal ion binding"/>
    <property type="evidence" value="ECO:0007669"/>
    <property type="project" value="UniProtKB-KW"/>
</dbReference>
<protein>
    <submittedName>
        <fullName evidence="14">Uncharacterized protein</fullName>
    </submittedName>
</protein>
<dbReference type="CDD" id="cd09400">
    <property type="entry name" value="LIM_like_1"/>
    <property type="match status" value="1"/>
</dbReference>
<dbReference type="InterPro" id="IPR036872">
    <property type="entry name" value="CH_dom_sf"/>
</dbReference>
<evidence type="ECO:0000259" key="12">
    <source>
        <dbReference type="PROSITE" id="PS50023"/>
    </source>
</evidence>
<dbReference type="SUPFAM" id="SSF47576">
    <property type="entry name" value="Calponin-homology domain, CH-domain"/>
    <property type="match status" value="1"/>
</dbReference>
<dbReference type="EMBL" id="JAWNGG020000291">
    <property type="protein sequence ID" value="KAK9295061.1"/>
    <property type="molecule type" value="Genomic_DNA"/>
</dbReference>
<gene>
    <name evidence="14" type="ORF">QLX08_010535</name>
</gene>
<dbReference type="InterPro" id="IPR001781">
    <property type="entry name" value="Znf_LIM"/>
</dbReference>
<feature type="region of interest" description="Disordered" evidence="10">
    <location>
        <begin position="292"/>
        <end position="316"/>
    </location>
</feature>
<keyword evidence="2" id="KW-0597">Phosphoprotein</keyword>
<dbReference type="PROSITE" id="PS00478">
    <property type="entry name" value="LIM_DOMAIN_1"/>
    <property type="match status" value="1"/>
</dbReference>
<dbReference type="InterPro" id="IPR022735">
    <property type="entry name" value="bMERB_dom"/>
</dbReference>
<dbReference type="PROSITE" id="PS51848">
    <property type="entry name" value="BMERB"/>
    <property type="match status" value="1"/>
</dbReference>
<dbReference type="PROSITE" id="PS50023">
    <property type="entry name" value="LIM_DOMAIN_2"/>
    <property type="match status" value="1"/>
</dbReference>
<feature type="compositionally biased region" description="Polar residues" evidence="10">
    <location>
        <begin position="441"/>
        <end position="454"/>
    </location>
</feature>
<accession>A0AAW0ZDV5</accession>
<dbReference type="Pfam" id="PF12130">
    <property type="entry name" value="bMERB_dom"/>
    <property type="match status" value="1"/>
</dbReference>
<evidence type="ECO:0000256" key="2">
    <source>
        <dbReference type="ARBA" id="ARBA00022553"/>
    </source>
</evidence>
<dbReference type="SMART" id="SM00132">
    <property type="entry name" value="LIM"/>
    <property type="match status" value="1"/>
</dbReference>
<dbReference type="PROSITE" id="PS50021">
    <property type="entry name" value="CH"/>
    <property type="match status" value="1"/>
</dbReference>
<evidence type="ECO:0000259" key="13">
    <source>
        <dbReference type="PROSITE" id="PS51848"/>
    </source>
</evidence>
<evidence type="ECO:0000256" key="6">
    <source>
        <dbReference type="ARBA" id="ARBA00023038"/>
    </source>
</evidence>
<feature type="region of interest" description="Disordered" evidence="10">
    <location>
        <begin position="441"/>
        <end position="510"/>
    </location>
</feature>
<dbReference type="InterPro" id="IPR001715">
    <property type="entry name" value="CH_dom"/>
</dbReference>
<feature type="region of interest" description="Disordered" evidence="10">
    <location>
        <begin position="587"/>
        <end position="698"/>
    </location>
</feature>
<dbReference type="PANTHER" id="PTHR23167">
    <property type="entry name" value="CALPONIN HOMOLOGY DOMAIN-CONTAINING PROTEIN DDB_G0272472-RELATED"/>
    <property type="match status" value="1"/>
</dbReference>
<dbReference type="Gene3D" id="1.10.418.10">
    <property type="entry name" value="Calponin-like domain"/>
    <property type="match status" value="1"/>
</dbReference>
<feature type="domain" description="BMERB" evidence="13">
    <location>
        <begin position="761"/>
        <end position="918"/>
    </location>
</feature>
<feature type="compositionally biased region" description="Polar residues" evidence="10">
    <location>
        <begin position="649"/>
        <end position="661"/>
    </location>
</feature>
<evidence type="ECO:0000313" key="15">
    <source>
        <dbReference type="Proteomes" id="UP001432146"/>
    </source>
</evidence>
<feature type="domain" description="LIM zinc-binding" evidence="12">
    <location>
        <begin position="151"/>
        <end position="212"/>
    </location>
</feature>
<keyword evidence="4" id="KW-0967">Endosome</keyword>
<feature type="compositionally biased region" description="Basic and acidic residues" evidence="10">
    <location>
        <begin position="499"/>
        <end position="510"/>
    </location>
</feature>
<evidence type="ECO:0000256" key="10">
    <source>
        <dbReference type="SAM" id="MobiDB-lite"/>
    </source>
</evidence>
<name>A0AAW0ZDV5_9HYME</name>
<comment type="caution">
    <text evidence="14">The sequence shown here is derived from an EMBL/GenBank/DDBJ whole genome shotgun (WGS) entry which is preliminary data.</text>
</comment>
<dbReference type="Pfam" id="PF00412">
    <property type="entry name" value="LIM"/>
    <property type="match status" value="1"/>
</dbReference>
<dbReference type="Pfam" id="PF00307">
    <property type="entry name" value="CH"/>
    <property type="match status" value="1"/>
</dbReference>
<evidence type="ECO:0000256" key="1">
    <source>
        <dbReference type="ARBA" id="ARBA00004177"/>
    </source>
</evidence>
<dbReference type="GO" id="GO:0005768">
    <property type="term" value="C:endosome"/>
    <property type="evidence" value="ECO:0007669"/>
    <property type="project" value="UniProtKB-SubCell"/>
</dbReference>
<evidence type="ECO:0000256" key="8">
    <source>
        <dbReference type="PROSITE-ProRule" id="PRU00125"/>
    </source>
</evidence>
<dbReference type="InterPro" id="IPR050540">
    <property type="entry name" value="F-actin_Monoox_Mical"/>
</dbReference>
<dbReference type="Proteomes" id="UP001432146">
    <property type="component" value="Unassembled WGS sequence"/>
</dbReference>
<feature type="compositionally biased region" description="Basic and acidic residues" evidence="10">
    <location>
        <begin position="299"/>
        <end position="310"/>
    </location>
</feature>
<evidence type="ECO:0000313" key="14">
    <source>
        <dbReference type="EMBL" id="KAK9295061.1"/>
    </source>
</evidence>
<dbReference type="SMART" id="SM00033">
    <property type="entry name" value="CH"/>
    <property type="match status" value="1"/>
</dbReference>
<keyword evidence="15" id="KW-1185">Reference proteome</keyword>
<dbReference type="SMART" id="SM01203">
    <property type="entry name" value="DUF3585"/>
    <property type="match status" value="1"/>
</dbReference>
<reference evidence="14 15" key="1">
    <citation type="submission" date="2024-05" db="EMBL/GenBank/DDBJ databases">
        <title>The nuclear and mitochondrial genome assemblies of Tetragonisca angustula (Apidae: Meliponini), a tiny yet remarkable pollinator in the Neotropics.</title>
        <authorList>
            <person name="Ferrari R."/>
            <person name="Ricardo P.C."/>
            <person name="Dias F.C."/>
            <person name="Araujo N.S."/>
            <person name="Soares D.O."/>
            <person name="Zhou Q.-S."/>
            <person name="Zhu C.-D."/>
            <person name="Coutinho L."/>
            <person name="Airas M.C."/>
            <person name="Batista T.M."/>
        </authorList>
    </citation>
    <scope>NUCLEOTIDE SEQUENCE [LARGE SCALE GENOMIC DNA]</scope>
    <source>
        <strain evidence="14">ASF017062</strain>
        <tissue evidence="14">Abdomen</tissue>
    </source>
</reference>
<evidence type="ECO:0000259" key="11">
    <source>
        <dbReference type="PROSITE" id="PS50021"/>
    </source>
</evidence>
<keyword evidence="3 8" id="KW-0479">Metal-binding</keyword>
<dbReference type="Gene3D" id="2.10.110.10">
    <property type="entry name" value="Cysteine Rich Protein"/>
    <property type="match status" value="1"/>
</dbReference>
<keyword evidence="5 8" id="KW-0862">Zinc</keyword>
<evidence type="ECO:0000256" key="7">
    <source>
        <dbReference type="ARBA" id="ARBA00023054"/>
    </source>
</evidence>
<proteinExistence type="predicted"/>
<keyword evidence="6 8" id="KW-0440">LIM domain</keyword>
<sequence length="985" mass="113422">MGEKRGTKALEFWCRRITEGYPDVNVQNMTTSWRDGLAFCAMIHHFRPDLIDFDSLDKNDVYGNNELAFRIAEQHLGIPALLDAEDMASCSVPDRLSILTYLSQFYQTFSGSSPARLAVSRTSETVEEKITQVSESPKEKGATCLGSMRKDLCVVCGLPIFLAEKLVLAHVAYHRTCFRCARCTNQLTIGNYYETEDGQYCCETCPDEDIPIESTQSYNYPTFTEIEKNNLDSSFKQSSNEENTDKKMFNHNSVSIEKIDDESLARIVVPDLIAQTSRLRLNFISNQLFSEENEQTSDDNAHTNENRDSIQGDGTNLKTEKQHKLDYVATCLNHNQLAISTSVASFHDTFEDEGSLSRNNDEKLLEDVGAESNCSIIEKRCRMFEKKEDDIERNKIKDRDTVALKLEIQTAKRRTESGKSSITDPDTMIQKAVISQDTLEDNVNSSNKHNSNASEDGKTLPVLSDRESSEHQTSISVDEDYPEDLNPFKSDEEGEEEEMERKGGEGEEVKIADKSMKTRNSLEITRDLTNPVKNVQETEKEVIRKTTIIPPKPAARSNFNSNKSYQHYFVEGSTKRRLTAPQINLNPFWSDEEDHDSDLESKEKASEIIPTPKPRTINPESRMSTGGAYRKKKPAPLPPNKKEPCPSDQPLSSTSKLQRSTSDYRDPLPRTTFKTRKQKPAPPPPPTTNFQESPISKLHGTNIEYNVWEDQKTNKDETNRNRQSFAQISCEENFHCRSYLDKSIEGKWKRKKGPAPPCPIPHRRKIKVMSLKDVKLELDEIELQQQGLEKQGVRLEQLIRSKCESGSRINDISLGADVEELVLELFTLVNEKNELFRRQAELMLLRRQQRLEEEHADVEYQIRCLMTQHESTKTDFDKQREEVLIQRLIEIVEKRNEIVDCLEMDRRREIEEDRSIHRHMDLFAAKNKNESLCNDMDVTKRKKLKQNKLKEKIREKKLKKILKKDIDKDVDETELTLKRTKRKWF</sequence>
<keyword evidence="7 9" id="KW-0175">Coiled coil</keyword>
<evidence type="ECO:0000256" key="3">
    <source>
        <dbReference type="ARBA" id="ARBA00022723"/>
    </source>
</evidence>